<dbReference type="EMBL" id="CATNWA010016350">
    <property type="protein sequence ID" value="CAI9591930.1"/>
    <property type="molecule type" value="Genomic_DNA"/>
</dbReference>
<name>A0ABN9F741_9NEOB</name>
<reference evidence="1" key="1">
    <citation type="submission" date="2023-05" db="EMBL/GenBank/DDBJ databases">
        <authorList>
            <person name="Stuckert A."/>
        </authorList>
    </citation>
    <scope>NUCLEOTIDE SEQUENCE</scope>
</reference>
<gene>
    <name evidence="1" type="ORF">SPARVUS_LOCUS11289049</name>
</gene>
<evidence type="ECO:0000313" key="1">
    <source>
        <dbReference type="EMBL" id="CAI9591930.1"/>
    </source>
</evidence>
<accession>A0ABN9F741</accession>
<proteinExistence type="predicted"/>
<sequence>MAAVHDTLLTTVISVIGHCDHMVQGQSQQPCII</sequence>
<organism evidence="1 2">
    <name type="scientific">Staurois parvus</name>
    <dbReference type="NCBI Taxonomy" id="386267"/>
    <lineage>
        <taxon>Eukaryota</taxon>
        <taxon>Metazoa</taxon>
        <taxon>Chordata</taxon>
        <taxon>Craniata</taxon>
        <taxon>Vertebrata</taxon>
        <taxon>Euteleostomi</taxon>
        <taxon>Amphibia</taxon>
        <taxon>Batrachia</taxon>
        <taxon>Anura</taxon>
        <taxon>Neobatrachia</taxon>
        <taxon>Ranoidea</taxon>
        <taxon>Ranidae</taxon>
        <taxon>Staurois</taxon>
    </lineage>
</organism>
<protein>
    <submittedName>
        <fullName evidence="1">Uncharacterized protein</fullName>
    </submittedName>
</protein>
<keyword evidence="2" id="KW-1185">Reference proteome</keyword>
<dbReference type="Proteomes" id="UP001162483">
    <property type="component" value="Unassembled WGS sequence"/>
</dbReference>
<evidence type="ECO:0000313" key="2">
    <source>
        <dbReference type="Proteomes" id="UP001162483"/>
    </source>
</evidence>
<comment type="caution">
    <text evidence="1">The sequence shown here is derived from an EMBL/GenBank/DDBJ whole genome shotgun (WGS) entry which is preliminary data.</text>
</comment>